<dbReference type="GO" id="GO:0006744">
    <property type="term" value="P:ubiquinone biosynthetic process"/>
    <property type="evidence" value="ECO:0007669"/>
    <property type="project" value="InterPro"/>
</dbReference>
<dbReference type="GO" id="GO:0016705">
    <property type="term" value="F:oxidoreductase activity, acting on paired donors, with incorporation or reduction of molecular oxygen"/>
    <property type="evidence" value="ECO:0007669"/>
    <property type="project" value="InterPro"/>
</dbReference>
<proteinExistence type="inferred from homology"/>
<evidence type="ECO:0000256" key="2">
    <source>
        <dbReference type="ARBA" id="ARBA00004749"/>
    </source>
</evidence>
<reference evidence="9" key="1">
    <citation type="submission" date="2023-03" db="EMBL/GenBank/DDBJ databases">
        <authorList>
            <person name="Cleenwerck I."/>
        </authorList>
    </citation>
    <scope>NUCLEOTIDE SEQUENCE</scope>
    <source>
        <strain evidence="9">LMG 32879</strain>
    </source>
</reference>
<comment type="similarity">
    <text evidence="3">Belongs to the UbiH/COQ6 family.</text>
</comment>
<evidence type="ECO:0000256" key="1">
    <source>
        <dbReference type="ARBA" id="ARBA00001974"/>
    </source>
</evidence>
<evidence type="ECO:0000313" key="10">
    <source>
        <dbReference type="Proteomes" id="UP001176960"/>
    </source>
</evidence>
<comment type="cofactor">
    <cofactor evidence="1">
        <name>FAD</name>
        <dbReference type="ChEBI" id="CHEBI:57692"/>
    </cofactor>
</comment>
<protein>
    <submittedName>
        <fullName evidence="9">FAD-dependent monooxygenase</fullName>
    </submittedName>
</protein>
<evidence type="ECO:0000259" key="8">
    <source>
        <dbReference type="Pfam" id="PF01494"/>
    </source>
</evidence>
<dbReference type="PANTHER" id="PTHR43876:SF7">
    <property type="entry name" value="UBIQUINONE BIOSYNTHESIS MONOOXYGENASE COQ6, MITOCHONDRIAL"/>
    <property type="match status" value="1"/>
</dbReference>
<dbReference type="PANTHER" id="PTHR43876">
    <property type="entry name" value="UBIQUINONE BIOSYNTHESIS MONOOXYGENASE COQ6, MITOCHONDRIAL"/>
    <property type="match status" value="1"/>
</dbReference>
<evidence type="ECO:0000313" key="9">
    <source>
        <dbReference type="EMBL" id="CAI9121219.1"/>
    </source>
</evidence>
<name>A0AA35XWU2_9PROT</name>
<dbReference type="Pfam" id="PF01494">
    <property type="entry name" value="FAD_binding_3"/>
    <property type="match status" value="1"/>
</dbReference>
<dbReference type="InterPro" id="IPR018168">
    <property type="entry name" value="Ubi_Hdrlase_CS"/>
</dbReference>
<dbReference type="RefSeq" id="WP_289842890.1">
    <property type="nucleotide sequence ID" value="NZ_CATKSH010000012.1"/>
</dbReference>
<dbReference type="FunFam" id="3.50.50.60:FF:000021">
    <property type="entry name" value="Ubiquinone biosynthesis monooxygenase COQ6"/>
    <property type="match status" value="1"/>
</dbReference>
<dbReference type="PROSITE" id="PS01304">
    <property type="entry name" value="UBIH"/>
    <property type="match status" value="1"/>
</dbReference>
<organism evidence="9 10">
    <name type="scientific">Brytella acorum</name>
    <dbReference type="NCBI Taxonomy" id="2959299"/>
    <lineage>
        <taxon>Bacteria</taxon>
        <taxon>Pseudomonadati</taxon>
        <taxon>Pseudomonadota</taxon>
        <taxon>Alphaproteobacteria</taxon>
        <taxon>Acetobacterales</taxon>
        <taxon>Acetobacteraceae</taxon>
        <taxon>Brytella</taxon>
    </lineage>
</organism>
<evidence type="ECO:0000256" key="7">
    <source>
        <dbReference type="ARBA" id="ARBA00023033"/>
    </source>
</evidence>
<sequence>MMTNDVHGNNASREAGPDATAAAVDICINGAGPVGATLACRLATMGMRVLLLDRAALPGMEDPALDGRAYAISEGSRRMLEAAGVWGCLPGPTQPINEIMVRDGRPGERPSSLSLDFGPQDADGPFGWMVEARDLRMALNAALTRTEGLILRAPDLGQFAFDDQHVTIRLASGETWRAPLAVAAEGRNSALRNQVKIPVTRLPYRQCGLISVITHEKPHDGRALEHFLPQGPFARLPLPGTREHPNRSAIVWAEGEERARRFYGLPDDVFAREIAARLGGDDIGALEPIGRRWIYPLSAQYAQRYTATRLVLAGDSAHGLHPIAGQGLNAGFKDIVALADLLETAFLNGRDLGDASLLMQYQRRARPTNMLMLAACDGLERLFGNDNPLLRVARDAGLSALNRMPRLRRAFVREAMGL</sequence>
<keyword evidence="4" id="KW-0285">Flavoprotein</keyword>
<dbReference type="InterPro" id="IPR002938">
    <property type="entry name" value="FAD-bd"/>
</dbReference>
<evidence type="ECO:0000256" key="5">
    <source>
        <dbReference type="ARBA" id="ARBA00022827"/>
    </source>
</evidence>
<evidence type="ECO:0000256" key="4">
    <source>
        <dbReference type="ARBA" id="ARBA00022630"/>
    </source>
</evidence>
<feature type="domain" description="FAD-binding" evidence="8">
    <location>
        <begin position="24"/>
        <end position="371"/>
    </location>
</feature>
<dbReference type="SUPFAM" id="SSF51905">
    <property type="entry name" value="FAD/NAD(P)-binding domain"/>
    <property type="match status" value="1"/>
</dbReference>
<dbReference type="InterPro" id="IPR051205">
    <property type="entry name" value="UbiH/COQ6_monooxygenase"/>
</dbReference>
<dbReference type="GO" id="GO:0071949">
    <property type="term" value="F:FAD binding"/>
    <property type="evidence" value="ECO:0007669"/>
    <property type="project" value="InterPro"/>
</dbReference>
<dbReference type="PRINTS" id="PR00420">
    <property type="entry name" value="RNGMNOXGNASE"/>
</dbReference>
<keyword evidence="5" id="KW-0274">FAD</keyword>
<keyword evidence="7 9" id="KW-0503">Monooxygenase</keyword>
<dbReference type="GO" id="GO:0110142">
    <property type="term" value="C:ubiquinone biosynthesis complex"/>
    <property type="evidence" value="ECO:0007669"/>
    <property type="project" value="UniProtKB-ARBA"/>
</dbReference>
<comment type="caution">
    <text evidence="9">The sequence shown here is derived from an EMBL/GenBank/DDBJ whole genome shotgun (WGS) entry which is preliminary data.</text>
</comment>
<dbReference type="EMBL" id="CATKSH010000012">
    <property type="protein sequence ID" value="CAI9121219.1"/>
    <property type="molecule type" value="Genomic_DNA"/>
</dbReference>
<accession>A0AA35XWU2</accession>
<keyword evidence="10" id="KW-1185">Reference proteome</keyword>
<dbReference type="GO" id="GO:0004497">
    <property type="term" value="F:monooxygenase activity"/>
    <property type="evidence" value="ECO:0007669"/>
    <property type="project" value="UniProtKB-KW"/>
</dbReference>
<dbReference type="AlphaFoldDB" id="A0AA35XWU2"/>
<evidence type="ECO:0000256" key="3">
    <source>
        <dbReference type="ARBA" id="ARBA00005349"/>
    </source>
</evidence>
<evidence type="ECO:0000256" key="6">
    <source>
        <dbReference type="ARBA" id="ARBA00023002"/>
    </source>
</evidence>
<dbReference type="InterPro" id="IPR010971">
    <property type="entry name" value="UbiH/COQ6"/>
</dbReference>
<dbReference type="Gene3D" id="3.50.50.60">
    <property type="entry name" value="FAD/NAD(P)-binding domain"/>
    <property type="match status" value="2"/>
</dbReference>
<keyword evidence="6" id="KW-0560">Oxidoreductase</keyword>
<dbReference type="InterPro" id="IPR036188">
    <property type="entry name" value="FAD/NAD-bd_sf"/>
</dbReference>
<gene>
    <name evidence="9" type="ORF">LMG32879_002066</name>
</gene>
<dbReference type="NCBIfam" id="TIGR01988">
    <property type="entry name" value="Ubi-OHases"/>
    <property type="match status" value="1"/>
</dbReference>
<dbReference type="Proteomes" id="UP001176960">
    <property type="component" value="Unassembled WGS sequence"/>
</dbReference>
<comment type="pathway">
    <text evidence="2">Cofactor biosynthesis; ubiquinone biosynthesis.</text>
</comment>